<name>A0A6J4VK24_9BACT</name>
<reference evidence="1" key="1">
    <citation type="submission" date="2020-02" db="EMBL/GenBank/DDBJ databases">
        <authorList>
            <person name="Meier V. D."/>
        </authorList>
    </citation>
    <scope>NUCLEOTIDE SEQUENCE</scope>
    <source>
        <strain evidence="1">AVDCRST_MAG18</strain>
    </source>
</reference>
<gene>
    <name evidence="1" type="ORF">AVDCRST_MAG18-3133</name>
</gene>
<evidence type="ECO:0000313" key="1">
    <source>
        <dbReference type="EMBL" id="CAA9580999.1"/>
    </source>
</evidence>
<dbReference type="EMBL" id="CADCWN010000236">
    <property type="protein sequence ID" value="CAA9580999.1"/>
    <property type="molecule type" value="Genomic_DNA"/>
</dbReference>
<protein>
    <submittedName>
        <fullName evidence="1">Uncharacterized protein</fullName>
    </submittedName>
</protein>
<accession>A0A6J4VK24</accession>
<organism evidence="1">
    <name type="scientific">uncultured Thermomicrobiales bacterium</name>
    <dbReference type="NCBI Taxonomy" id="1645740"/>
    <lineage>
        <taxon>Bacteria</taxon>
        <taxon>Pseudomonadati</taxon>
        <taxon>Thermomicrobiota</taxon>
        <taxon>Thermomicrobia</taxon>
        <taxon>Thermomicrobiales</taxon>
        <taxon>environmental samples</taxon>
    </lineage>
</organism>
<proteinExistence type="predicted"/>
<dbReference type="AlphaFoldDB" id="A0A6J4VK24"/>
<sequence length="103" mass="11880">MTLFIARCIWREDGSYSGPESLPDAWSLLDEEFYSREEAETAANEDRLQTMQQRGGWMGVHRIGLRRLEHRFFEADDFDAALTIARRQLSPDEVLLTGADDND</sequence>